<dbReference type="Gene3D" id="3.40.630.30">
    <property type="match status" value="1"/>
</dbReference>
<dbReference type="OrthoDB" id="273614at2"/>
<dbReference type="PANTHER" id="PTHR13355">
    <property type="entry name" value="GLUCOSAMINE 6-PHOSPHATE N-ACETYLTRANSFERASE"/>
    <property type="match status" value="1"/>
</dbReference>
<protein>
    <submittedName>
        <fullName evidence="2">Phosphinothricin acetyltransferase</fullName>
    </submittedName>
</protein>
<evidence type="ECO:0000259" key="1">
    <source>
        <dbReference type="PROSITE" id="PS51186"/>
    </source>
</evidence>
<feature type="domain" description="N-acetyltransferase" evidence="1">
    <location>
        <begin position="8"/>
        <end position="144"/>
    </location>
</feature>
<dbReference type="PROSITE" id="PS51186">
    <property type="entry name" value="GNAT"/>
    <property type="match status" value="1"/>
</dbReference>
<proteinExistence type="predicted"/>
<dbReference type="InterPro" id="IPR016181">
    <property type="entry name" value="Acyl_CoA_acyltransferase"/>
</dbReference>
<accession>A0A1H4SW09</accession>
<dbReference type="InterPro" id="IPR039143">
    <property type="entry name" value="GNPNAT1-like"/>
</dbReference>
<reference evidence="2 3" key="1">
    <citation type="submission" date="2016-10" db="EMBL/GenBank/DDBJ databases">
        <authorList>
            <person name="de Groot N.N."/>
        </authorList>
    </citation>
    <scope>NUCLEOTIDE SEQUENCE [LARGE SCALE GENOMIC DNA]</scope>
    <source>
        <strain evidence="2 3">MAR_2009_71</strain>
    </source>
</reference>
<evidence type="ECO:0000313" key="3">
    <source>
        <dbReference type="Proteomes" id="UP000183038"/>
    </source>
</evidence>
<dbReference type="RefSeq" id="WP_074674114.1">
    <property type="nucleotide sequence ID" value="NZ_FNTB01000001.1"/>
</dbReference>
<evidence type="ECO:0000313" key="2">
    <source>
        <dbReference type="EMBL" id="SEC48061.1"/>
    </source>
</evidence>
<gene>
    <name evidence="2" type="ORF">SAMN05192540_3280</name>
</gene>
<dbReference type="GO" id="GO:0008080">
    <property type="term" value="F:N-acetyltransferase activity"/>
    <property type="evidence" value="ECO:0007669"/>
    <property type="project" value="TreeGrafter"/>
</dbReference>
<dbReference type="EMBL" id="FNTB01000001">
    <property type="protein sequence ID" value="SEC48061.1"/>
    <property type="molecule type" value="Genomic_DNA"/>
</dbReference>
<dbReference type="PANTHER" id="PTHR13355:SF15">
    <property type="entry name" value="GCN5-RELATED N-ACETYLTRANSFERASE 3, CHLOROPLASTIC"/>
    <property type="match status" value="1"/>
</dbReference>
<dbReference type="InterPro" id="IPR000182">
    <property type="entry name" value="GNAT_dom"/>
</dbReference>
<dbReference type="SUPFAM" id="SSF55729">
    <property type="entry name" value="Acyl-CoA N-acyltransferases (Nat)"/>
    <property type="match status" value="1"/>
</dbReference>
<sequence>MDLIIKLITFNEVTADLQSQLTELYKELNAEITQLDLASALSEYNTTDVVVCLDKEKLVGIAMMAKYKVVSGHKGMIEDVVVSSQYRGQGIGRKLMEKLLEHAKQEKLSTVLLFSGHHRTAAISLYKSLGFKLKESGLYVKPIL</sequence>
<organism evidence="2 3">
    <name type="scientific">Maribacter dokdonensis</name>
    <dbReference type="NCBI Taxonomy" id="320912"/>
    <lineage>
        <taxon>Bacteria</taxon>
        <taxon>Pseudomonadati</taxon>
        <taxon>Bacteroidota</taxon>
        <taxon>Flavobacteriia</taxon>
        <taxon>Flavobacteriales</taxon>
        <taxon>Flavobacteriaceae</taxon>
        <taxon>Maribacter</taxon>
    </lineage>
</organism>
<dbReference type="CDD" id="cd04301">
    <property type="entry name" value="NAT_SF"/>
    <property type="match status" value="1"/>
</dbReference>
<dbReference type="Proteomes" id="UP000183038">
    <property type="component" value="Unassembled WGS sequence"/>
</dbReference>
<dbReference type="Pfam" id="PF00583">
    <property type="entry name" value="Acetyltransf_1"/>
    <property type="match status" value="1"/>
</dbReference>
<keyword evidence="2" id="KW-0808">Transferase</keyword>
<dbReference type="AlphaFoldDB" id="A0A1H4SW09"/>
<name>A0A1H4SW09_9FLAO</name>